<dbReference type="AlphaFoldDB" id="A0A1Y2G8B3"/>
<comment type="caution">
    <text evidence="1">The sequence shown here is derived from an EMBL/GenBank/DDBJ whole genome shotgun (WGS) entry which is preliminary data.</text>
</comment>
<evidence type="ECO:0000313" key="1">
    <source>
        <dbReference type="EMBL" id="ORY98333.1"/>
    </source>
</evidence>
<name>A0A1Y2G8B3_9FUNG</name>
<dbReference type="RefSeq" id="XP_021875744.1">
    <property type="nucleotide sequence ID" value="XM_022028240.1"/>
</dbReference>
<dbReference type="EMBL" id="MCFF01000071">
    <property type="protein sequence ID" value="ORY98333.1"/>
    <property type="molecule type" value="Genomic_DNA"/>
</dbReference>
<dbReference type="GeneID" id="33570083"/>
<evidence type="ECO:0000313" key="2">
    <source>
        <dbReference type="Proteomes" id="UP000193648"/>
    </source>
</evidence>
<dbReference type="Proteomes" id="UP000193648">
    <property type="component" value="Unassembled WGS sequence"/>
</dbReference>
<dbReference type="InParanoid" id="A0A1Y2G8B3"/>
<protein>
    <submittedName>
        <fullName evidence="1">Uncharacterized protein</fullName>
    </submittedName>
</protein>
<organism evidence="1 2">
    <name type="scientific">Lobosporangium transversale</name>
    <dbReference type="NCBI Taxonomy" id="64571"/>
    <lineage>
        <taxon>Eukaryota</taxon>
        <taxon>Fungi</taxon>
        <taxon>Fungi incertae sedis</taxon>
        <taxon>Mucoromycota</taxon>
        <taxon>Mortierellomycotina</taxon>
        <taxon>Mortierellomycetes</taxon>
        <taxon>Mortierellales</taxon>
        <taxon>Mortierellaceae</taxon>
        <taxon>Lobosporangium</taxon>
    </lineage>
</organism>
<accession>A0A1Y2G8B3</accession>
<proteinExistence type="predicted"/>
<reference evidence="1 2" key="1">
    <citation type="submission" date="2016-07" db="EMBL/GenBank/DDBJ databases">
        <title>Pervasive Adenine N6-methylation of Active Genes in Fungi.</title>
        <authorList>
            <consortium name="DOE Joint Genome Institute"/>
            <person name="Mondo S.J."/>
            <person name="Dannebaum R.O."/>
            <person name="Kuo R.C."/>
            <person name="Labutti K."/>
            <person name="Haridas S."/>
            <person name="Kuo A."/>
            <person name="Salamov A."/>
            <person name="Ahrendt S.R."/>
            <person name="Lipzen A."/>
            <person name="Sullivan W."/>
            <person name="Andreopoulos W.B."/>
            <person name="Clum A."/>
            <person name="Lindquist E."/>
            <person name="Daum C."/>
            <person name="Ramamoorthy G.K."/>
            <person name="Gryganskyi A."/>
            <person name="Culley D."/>
            <person name="Magnuson J.K."/>
            <person name="James T.Y."/>
            <person name="O'Malley M.A."/>
            <person name="Stajich J.E."/>
            <person name="Spatafora J.W."/>
            <person name="Visel A."/>
            <person name="Grigoriev I.V."/>
        </authorList>
    </citation>
    <scope>NUCLEOTIDE SEQUENCE [LARGE SCALE GENOMIC DNA]</scope>
    <source>
        <strain evidence="1 2">NRRL 3116</strain>
    </source>
</reference>
<gene>
    <name evidence="1" type="ORF">BCR41DRAFT_390556</name>
</gene>
<keyword evidence="2" id="KW-1185">Reference proteome</keyword>
<sequence>MLGKTEVEELALTACCQPIRAPSIAPVISGLAFTADNDGYLTMIKNEKRFKSGQNAPYLPPKKQGQLQVGHSLPLLSNNRPQSSLAFDYAIQKNKKWRGHFKDQKEGLEYPGNKSNENLVRSNFTLTNDFAHYMHASLCPYLMKGIVDEYFAEENRTTPSYLSVVRDELSDVFTDFHNGMLTGRLNNNIYSTLK</sequence>